<dbReference type="HOGENOM" id="CLU_3426354_0_0_2"/>
<evidence type="ECO:0000313" key="2">
    <source>
        <dbReference type="Proteomes" id="UP000027093"/>
    </source>
</evidence>
<reference evidence="1 2" key="1">
    <citation type="journal article" date="2014" name="Int. J. Syst. Evol. Microbiol.">
        <title>Nitrososphaera viennensis gen. nov., sp. nov., an aerobic and mesophilic, ammonia-oxidizing archaeon from soil and a member of the archaeal phylum Thaumarchaeota.</title>
        <authorList>
            <person name="Stieglmeier M."/>
            <person name="Klingl A."/>
            <person name="Alves R.J."/>
            <person name="Rittmann S.K."/>
            <person name="Melcher M."/>
            <person name="Leisch N."/>
            <person name="Schleper C."/>
        </authorList>
    </citation>
    <scope>NUCLEOTIDE SEQUENCE [LARGE SCALE GENOMIC DNA]</scope>
    <source>
        <strain evidence="1">EN76</strain>
    </source>
</reference>
<dbReference type="Proteomes" id="UP000027093">
    <property type="component" value="Chromosome"/>
</dbReference>
<dbReference type="EMBL" id="CP007536">
    <property type="protein sequence ID" value="AIC16005.1"/>
    <property type="molecule type" value="Genomic_DNA"/>
</dbReference>
<protein>
    <submittedName>
        <fullName evidence="1">Uncharacterized protein</fullName>
    </submittedName>
</protein>
<gene>
    <name evidence="1" type="ORF">NVIE_1790</name>
</gene>
<name>A0A060HLB3_9ARCH</name>
<organism evidence="1 2">
    <name type="scientific">Nitrososphaera viennensis EN76</name>
    <dbReference type="NCBI Taxonomy" id="926571"/>
    <lineage>
        <taxon>Archaea</taxon>
        <taxon>Nitrososphaerota</taxon>
        <taxon>Nitrososphaeria</taxon>
        <taxon>Nitrososphaerales</taxon>
        <taxon>Nitrososphaeraceae</taxon>
        <taxon>Nitrososphaera</taxon>
    </lineage>
</organism>
<dbReference type="AlphaFoldDB" id="A0A060HLB3"/>
<evidence type="ECO:0000313" key="1">
    <source>
        <dbReference type="EMBL" id="AIC16005.1"/>
    </source>
</evidence>
<proteinExistence type="predicted"/>
<sequence length="21" mass="2512">MIQATSSNTIHHTFYYTRLLN</sequence>
<accession>A0A060HLB3</accession>
<keyword evidence="2" id="KW-1185">Reference proteome</keyword>
<dbReference type="KEGG" id="nvn:NVIE_1790"/>